<dbReference type="InterPro" id="IPR035901">
    <property type="entry name" value="GIY-YIG_endonuc_sf"/>
</dbReference>
<protein>
    <recommendedName>
        <fullName evidence="5">GIY-YIG domain-containing protein</fullName>
    </recommendedName>
</protein>
<sequence>MRFGRLRDARVRTHRVNKGRLFLKTTMMKKQTKNLYSLPLAIKNNGLFTALNSINAKFYSTTNENNGVVRPLVTYFNSELEKSRILTENKDKAVVYRWVNNINNKTYVGSSINLSVRLHKYYSVKHLTNHKTPIHNALLKYGFENFTLEILEYCENGINPVVREQYYLDLLKPEYNILGQAGSSLGFKHKAETLEFFYTSRKASEETKQNLSLAATGRILTEEDKKKISDARKGINLSDEIRAKISAAAIALRGVSVTVKNVNTNEELEFTNLTEAGKYINVSRTAVKKYLDTGKLVKNQYIVATKNK</sequence>
<organism evidence="6">
    <name type="scientific">Hypomyces aurantius</name>
    <dbReference type="NCBI Taxonomy" id="29852"/>
    <lineage>
        <taxon>Eukaryota</taxon>
        <taxon>Fungi</taxon>
        <taxon>Dikarya</taxon>
        <taxon>Ascomycota</taxon>
        <taxon>Pezizomycotina</taxon>
        <taxon>Sordariomycetes</taxon>
        <taxon>Hypocreomycetidae</taxon>
        <taxon>Hypocreales</taxon>
        <taxon>Hypocreaceae</taxon>
        <taxon>Hypomyces</taxon>
    </lineage>
</organism>
<dbReference type="GO" id="GO:0003677">
    <property type="term" value="F:DNA binding"/>
    <property type="evidence" value="ECO:0007669"/>
    <property type="project" value="InterPro"/>
</dbReference>
<dbReference type="InterPro" id="IPR003611">
    <property type="entry name" value="NUMOD3"/>
</dbReference>
<feature type="domain" description="GIY-YIG" evidence="5">
    <location>
        <begin position="91"/>
        <end position="177"/>
    </location>
</feature>
<dbReference type="InterPro" id="IPR000305">
    <property type="entry name" value="GIY-YIG_endonuc"/>
</dbReference>
<dbReference type="SMART" id="SM00496">
    <property type="entry name" value="IENR2"/>
    <property type="match status" value="3"/>
</dbReference>
<dbReference type="SMART" id="SM00465">
    <property type="entry name" value="GIYc"/>
    <property type="match status" value="1"/>
</dbReference>
<dbReference type="PROSITE" id="PS50164">
    <property type="entry name" value="GIY_YIG"/>
    <property type="match status" value="1"/>
</dbReference>
<dbReference type="RefSeq" id="YP_009254018.1">
    <property type="nucleotide sequence ID" value="NC_030206.1"/>
</dbReference>
<geneLocation type="mitochondrion" evidence="6"/>
<dbReference type="GeneID" id="27910792"/>
<dbReference type="GO" id="GO:0004519">
    <property type="term" value="F:endonuclease activity"/>
    <property type="evidence" value="ECO:0007669"/>
    <property type="project" value="UniProtKB-KW"/>
</dbReference>
<dbReference type="SUPFAM" id="SSF64496">
    <property type="entry name" value="DNA-binding domain of intron-encoded endonucleases"/>
    <property type="match status" value="1"/>
</dbReference>
<evidence type="ECO:0000256" key="3">
    <source>
        <dbReference type="ARBA" id="ARBA00022759"/>
    </source>
</evidence>
<dbReference type="Gene3D" id="3.40.1440.10">
    <property type="entry name" value="GIY-YIG endonuclease"/>
    <property type="match status" value="1"/>
</dbReference>
<dbReference type="SMART" id="SM00497">
    <property type="entry name" value="IENR1"/>
    <property type="match status" value="1"/>
</dbReference>
<keyword evidence="4" id="KW-0378">Hydrolase</keyword>
<proteinExistence type="predicted"/>
<reference evidence="6" key="1">
    <citation type="submission" date="2016-02" db="EMBL/GenBank/DDBJ databases">
        <authorList>
            <person name="Wen L."/>
            <person name="He K."/>
            <person name="Yang H."/>
        </authorList>
    </citation>
    <scope>NUCLEOTIDE SEQUENCE</scope>
</reference>
<dbReference type="NCBIfam" id="TIGR01453">
    <property type="entry name" value="grpIintron_endo"/>
    <property type="match status" value="1"/>
</dbReference>
<evidence type="ECO:0000256" key="1">
    <source>
        <dbReference type="ARBA" id="ARBA00010045"/>
    </source>
</evidence>
<name>A0A168RAQ2_9HYPO</name>
<dbReference type="CDD" id="cd10445">
    <property type="entry name" value="GIY-YIG_bI1_like"/>
    <property type="match status" value="1"/>
</dbReference>
<dbReference type="SUPFAM" id="SSF82771">
    <property type="entry name" value="GIY-YIG endonuclease"/>
    <property type="match status" value="1"/>
</dbReference>
<evidence type="ECO:0000259" key="5">
    <source>
        <dbReference type="PROSITE" id="PS50164"/>
    </source>
</evidence>
<dbReference type="AlphaFoldDB" id="A0A168RAQ2"/>
<dbReference type="Pfam" id="PF01541">
    <property type="entry name" value="GIY-YIG"/>
    <property type="match status" value="1"/>
</dbReference>
<evidence type="ECO:0000313" key="6">
    <source>
        <dbReference type="EMBL" id="ANC62704.1"/>
    </source>
</evidence>
<dbReference type="InterPro" id="IPR006350">
    <property type="entry name" value="Intron_endoG1"/>
</dbReference>
<keyword evidence="3" id="KW-0255">Endonuclease</keyword>
<dbReference type="GO" id="GO:0016787">
    <property type="term" value="F:hydrolase activity"/>
    <property type="evidence" value="ECO:0007669"/>
    <property type="project" value="UniProtKB-KW"/>
</dbReference>
<dbReference type="EMBL" id="KU666552">
    <property type="protein sequence ID" value="ANC62704.1"/>
    <property type="molecule type" value="Genomic_DNA"/>
</dbReference>
<accession>A0A168RAQ2</accession>
<evidence type="ECO:0000256" key="4">
    <source>
        <dbReference type="ARBA" id="ARBA00022801"/>
    </source>
</evidence>
<dbReference type="InterPro" id="IPR003647">
    <property type="entry name" value="Intron_nuc_1_rpt"/>
</dbReference>
<comment type="similarity">
    <text evidence="1">To endonucleases of group I introns of fungi and phage.</text>
</comment>
<keyword evidence="2" id="KW-0540">Nuclease</keyword>
<gene>
    <name evidence="6" type="primary">orf308</name>
</gene>
<dbReference type="Pfam" id="PF07460">
    <property type="entry name" value="NUMOD3"/>
    <property type="match status" value="1"/>
</dbReference>
<keyword evidence="6" id="KW-0496">Mitochondrion</keyword>
<evidence type="ECO:0000256" key="2">
    <source>
        <dbReference type="ARBA" id="ARBA00022722"/>
    </source>
</evidence>